<dbReference type="InterPro" id="IPR035979">
    <property type="entry name" value="RBD_domain_sf"/>
</dbReference>
<evidence type="ECO:0000313" key="6">
    <source>
        <dbReference type="Proteomes" id="UP000324800"/>
    </source>
</evidence>
<evidence type="ECO:0000259" key="4">
    <source>
        <dbReference type="PROSITE" id="PS50102"/>
    </source>
</evidence>
<feature type="domain" description="RRM" evidence="4">
    <location>
        <begin position="100"/>
        <end position="166"/>
    </location>
</feature>
<dbReference type="PROSITE" id="PS50102">
    <property type="entry name" value="RRM"/>
    <property type="match status" value="2"/>
</dbReference>
<evidence type="ECO:0000256" key="1">
    <source>
        <dbReference type="ARBA" id="ARBA00022737"/>
    </source>
</evidence>
<name>A0A5J4VWI3_9EUKA</name>
<dbReference type="EMBL" id="SNRW01004762">
    <property type="protein sequence ID" value="KAA6386536.1"/>
    <property type="molecule type" value="Genomic_DNA"/>
</dbReference>
<accession>A0A5J4VWI3</accession>
<dbReference type="OrthoDB" id="267048at2759"/>
<protein>
    <recommendedName>
        <fullName evidence="4">RRM domain-containing protein</fullName>
    </recommendedName>
</protein>
<evidence type="ECO:0000256" key="2">
    <source>
        <dbReference type="ARBA" id="ARBA00022884"/>
    </source>
</evidence>
<dbReference type="PRINTS" id="PR00961">
    <property type="entry name" value="HUDSXLRNA"/>
</dbReference>
<evidence type="ECO:0000256" key="3">
    <source>
        <dbReference type="PROSITE-ProRule" id="PRU00176"/>
    </source>
</evidence>
<reference evidence="5 6" key="1">
    <citation type="submission" date="2019-03" db="EMBL/GenBank/DDBJ databases">
        <title>Single cell metagenomics reveals metabolic interactions within the superorganism composed of flagellate Streblomastix strix and complex community of Bacteroidetes bacteria on its surface.</title>
        <authorList>
            <person name="Treitli S.C."/>
            <person name="Kolisko M."/>
            <person name="Husnik F."/>
            <person name="Keeling P."/>
            <person name="Hampl V."/>
        </authorList>
    </citation>
    <scope>NUCLEOTIDE SEQUENCE [LARGE SCALE GENOMIC DNA]</scope>
    <source>
        <strain evidence="5">ST1C</strain>
    </source>
</reference>
<dbReference type="InterPro" id="IPR012677">
    <property type="entry name" value="Nucleotide-bd_a/b_plait_sf"/>
</dbReference>
<evidence type="ECO:0000313" key="5">
    <source>
        <dbReference type="EMBL" id="KAA6386536.1"/>
    </source>
</evidence>
<dbReference type="PANTHER" id="PTHR24012">
    <property type="entry name" value="RNA BINDING PROTEIN"/>
    <property type="match status" value="1"/>
</dbReference>
<keyword evidence="1" id="KW-0677">Repeat</keyword>
<dbReference type="Pfam" id="PF00076">
    <property type="entry name" value="RRM_1"/>
    <property type="match status" value="2"/>
</dbReference>
<organism evidence="5 6">
    <name type="scientific">Streblomastix strix</name>
    <dbReference type="NCBI Taxonomy" id="222440"/>
    <lineage>
        <taxon>Eukaryota</taxon>
        <taxon>Metamonada</taxon>
        <taxon>Preaxostyla</taxon>
        <taxon>Oxymonadida</taxon>
        <taxon>Streblomastigidae</taxon>
        <taxon>Streblomastix</taxon>
    </lineage>
</organism>
<dbReference type="SMART" id="SM00360">
    <property type="entry name" value="RRM"/>
    <property type="match status" value="2"/>
</dbReference>
<gene>
    <name evidence="5" type="ORF">EZS28_017935</name>
</gene>
<keyword evidence="2 3" id="KW-0694">RNA-binding</keyword>
<feature type="non-terminal residue" evidence="5">
    <location>
        <position position="166"/>
    </location>
</feature>
<dbReference type="InterPro" id="IPR002343">
    <property type="entry name" value="Hud_Sxl_RNA"/>
</dbReference>
<dbReference type="GO" id="GO:0003723">
    <property type="term" value="F:RNA binding"/>
    <property type="evidence" value="ECO:0007669"/>
    <property type="project" value="UniProtKB-UniRule"/>
</dbReference>
<dbReference type="GO" id="GO:1990904">
    <property type="term" value="C:ribonucleoprotein complex"/>
    <property type="evidence" value="ECO:0007669"/>
    <property type="project" value="InterPro"/>
</dbReference>
<dbReference type="InterPro" id="IPR000504">
    <property type="entry name" value="RRM_dom"/>
</dbReference>
<proteinExistence type="predicted"/>
<dbReference type="AlphaFoldDB" id="A0A5J4VWI3"/>
<dbReference type="Gene3D" id="3.30.70.330">
    <property type="match status" value="2"/>
</dbReference>
<feature type="domain" description="RRM" evidence="4">
    <location>
        <begin position="11"/>
        <end position="92"/>
    </location>
</feature>
<dbReference type="Proteomes" id="UP000324800">
    <property type="component" value="Unassembled WGS sequence"/>
</dbReference>
<comment type="caution">
    <text evidence="5">The sequence shown here is derived from an EMBL/GenBank/DDBJ whole genome shotgun (WGS) entry which is preliminary data.</text>
</comment>
<sequence>MQQTLHQQKPVKLFIGHLPANTEESEIRTVFEKIGHIVSITPILDKVTGLSKQCAFVQYANYDDAQKAIDTLDGTQCFINCKSGIIVNFANDQLFKMNSSKLFIGMLPYTTNEEQIREWFSPFGHIVQCEILTNQNGESKFCGFITFSSRVEAEAALKKMDQYTPL</sequence>
<dbReference type="SUPFAM" id="SSF54928">
    <property type="entry name" value="RNA-binding domain, RBD"/>
    <property type="match status" value="1"/>
</dbReference>